<feature type="domain" description="GmrSD restriction endonucleases C-terminal" evidence="1">
    <location>
        <begin position="2"/>
        <end position="87"/>
    </location>
</feature>
<evidence type="ECO:0000259" key="1">
    <source>
        <dbReference type="Pfam" id="PF07510"/>
    </source>
</evidence>
<dbReference type="AlphaFoldDB" id="A0AAD4KRV8"/>
<name>A0AAD4KRV8_9EURO</name>
<sequence length="92" mass="10247">MVPLKNAWNNGASDWTASQREAYANDIMQPLLWAVTSSVNESKGDRGPDEWKPPSEGFYCTYAEAWVEVKSHYKLTVTADEKSALSDMLGTC</sequence>
<dbReference type="PANTHER" id="PTHR24094:SF15">
    <property type="entry name" value="AMP-DEPENDENT SYNTHETASE_LIGASE DOMAIN-CONTAINING PROTEIN-RELATED"/>
    <property type="match status" value="1"/>
</dbReference>
<dbReference type="Pfam" id="PF07510">
    <property type="entry name" value="GmrSD_C"/>
    <property type="match status" value="1"/>
</dbReference>
<gene>
    <name evidence="2" type="ORF">BGW36DRAFT_378756</name>
</gene>
<comment type="caution">
    <text evidence="2">The sequence shown here is derived from an EMBL/GenBank/DDBJ whole genome shotgun (WGS) entry which is preliminary data.</text>
</comment>
<dbReference type="InterPro" id="IPR011089">
    <property type="entry name" value="GmrSD_C"/>
</dbReference>
<dbReference type="GeneID" id="70246431"/>
<evidence type="ECO:0000313" key="2">
    <source>
        <dbReference type="EMBL" id="KAH8697468.1"/>
    </source>
</evidence>
<dbReference type="EMBL" id="JAJTJA010000006">
    <property type="protein sequence ID" value="KAH8697468.1"/>
    <property type="molecule type" value="Genomic_DNA"/>
</dbReference>
<organism evidence="2 3">
    <name type="scientific">Talaromyces proteolyticus</name>
    <dbReference type="NCBI Taxonomy" id="1131652"/>
    <lineage>
        <taxon>Eukaryota</taxon>
        <taxon>Fungi</taxon>
        <taxon>Dikarya</taxon>
        <taxon>Ascomycota</taxon>
        <taxon>Pezizomycotina</taxon>
        <taxon>Eurotiomycetes</taxon>
        <taxon>Eurotiomycetidae</taxon>
        <taxon>Eurotiales</taxon>
        <taxon>Trichocomaceae</taxon>
        <taxon>Talaromyces</taxon>
        <taxon>Talaromyces sect. Bacilispori</taxon>
    </lineage>
</organism>
<dbReference type="RefSeq" id="XP_046072169.1">
    <property type="nucleotide sequence ID" value="XM_046216144.1"/>
</dbReference>
<dbReference type="PANTHER" id="PTHR24094">
    <property type="entry name" value="SECRETED PROTEIN"/>
    <property type="match status" value="1"/>
</dbReference>
<proteinExistence type="predicted"/>
<keyword evidence="3" id="KW-1185">Reference proteome</keyword>
<reference evidence="2" key="1">
    <citation type="submission" date="2021-12" db="EMBL/GenBank/DDBJ databases">
        <title>Convergent genome expansion in fungi linked to evolution of root-endophyte symbiosis.</title>
        <authorList>
            <consortium name="DOE Joint Genome Institute"/>
            <person name="Ke Y.-H."/>
            <person name="Bonito G."/>
            <person name="Liao H.-L."/>
            <person name="Looney B."/>
            <person name="Rojas-Flechas A."/>
            <person name="Nash J."/>
            <person name="Hameed K."/>
            <person name="Schadt C."/>
            <person name="Martin F."/>
            <person name="Crous P.W."/>
            <person name="Miettinen O."/>
            <person name="Magnuson J.K."/>
            <person name="Labbe J."/>
            <person name="Jacobson D."/>
            <person name="Doktycz M.J."/>
            <person name="Veneault-Fourrey C."/>
            <person name="Kuo A."/>
            <person name="Mondo S."/>
            <person name="Calhoun S."/>
            <person name="Riley R."/>
            <person name="Ohm R."/>
            <person name="LaButti K."/>
            <person name="Andreopoulos B."/>
            <person name="Pangilinan J."/>
            <person name="Nolan M."/>
            <person name="Tritt A."/>
            <person name="Clum A."/>
            <person name="Lipzen A."/>
            <person name="Daum C."/>
            <person name="Barry K."/>
            <person name="Grigoriev I.V."/>
            <person name="Vilgalys R."/>
        </authorList>
    </citation>
    <scope>NUCLEOTIDE SEQUENCE</scope>
    <source>
        <strain evidence="2">PMI_201</strain>
    </source>
</reference>
<accession>A0AAD4KRV8</accession>
<protein>
    <recommendedName>
        <fullName evidence="1">GmrSD restriction endonucleases C-terminal domain-containing protein</fullName>
    </recommendedName>
</protein>
<dbReference type="Proteomes" id="UP001201262">
    <property type="component" value="Unassembled WGS sequence"/>
</dbReference>
<evidence type="ECO:0000313" key="3">
    <source>
        <dbReference type="Proteomes" id="UP001201262"/>
    </source>
</evidence>